<dbReference type="AlphaFoldDB" id="A0A1J5RQZ9"/>
<gene>
    <name evidence="2" type="primary">czcA_31</name>
    <name evidence="2" type="ORF">GALL_236460</name>
</gene>
<proteinExistence type="predicted"/>
<feature type="transmembrane region" description="Helical" evidence="1">
    <location>
        <begin position="985"/>
        <end position="1009"/>
    </location>
</feature>
<dbReference type="PANTHER" id="PTHR32063">
    <property type="match status" value="1"/>
</dbReference>
<keyword evidence="1" id="KW-0472">Membrane</keyword>
<accession>A0A1J5RQZ9</accession>
<dbReference type="PANTHER" id="PTHR32063:SF24">
    <property type="entry name" value="CATION EFFLUX SYSTEM (ACRB_ACRD_ACRF FAMILY)"/>
    <property type="match status" value="1"/>
</dbReference>
<dbReference type="GO" id="GO:0042910">
    <property type="term" value="F:xenobiotic transmembrane transporter activity"/>
    <property type="evidence" value="ECO:0007669"/>
    <property type="project" value="TreeGrafter"/>
</dbReference>
<dbReference type="Gene3D" id="3.30.2090.10">
    <property type="entry name" value="Multidrug efflux transporter AcrB TolC docking domain, DN and DC subdomains"/>
    <property type="match status" value="2"/>
</dbReference>
<sequence>MKLTDWVQLHRRSILFLLAMLAGGGILAAFNLPVSLFPTVDFPRVVVALDAGDRPAEQMLLQVTIPVEEAIRRVPGVRNVRSTTSRGTADVSINFNWGADMAAATLQVNASISQIMPTLPGGTRLETRRMDPTVFPIIAYSLTSDTLSLTQLRDLAQYEIRPLLSSVDGVARVQVMGGAQEEFQVMVDPARLQAYGLSMDDVSRALSASNVITAIGRLEDHYKLYLAIADTRLLDAEQISTTVLKTGSNGLVHLKDVADVRRSVLPQWVKVNADGHDAVLFQIYQQPGANSVQIAKDIKAQLLTLESRLPAGVKIANWYDQGELVVNSAASVRDAILVGIALAALVLYVFLRNIKVTLIAVLVVPTVLASTVVLLHVLGMSFNIMTLGGMAAAVGLIIDDALVMVEHIMRRLREGTLPFHQRVMDAAVEFLRPLAGSSAATLVIFIPLAFLSGVTGAFFKALSLTMAASLFISFIVTWLAVPILADHWLSEKDAHSLSERGERLTIRIHAAYESLMKKLLSRPLWLLAGILPLLLAGMLAYQAVGTGFMPSMDEGGFILDYRSPPGTSLTETDRLLREVEEIIKSNANVDTYSRRTGTQLGGGLTEANEGDFFIRLKPLPRAPIDDVMEQIRTRVEKEVPGLNIELAQLMEDMIGDLTAVPQPIEVKIYSDDQEKLSTQARKAAVAIGHIPGVVDVRDGINPAGDALEIHVDRVRAALEGVDPESVTRMLGSLLGGSVTTEIQSGPKMIGVRVWSPADLRNTDGKLSGLLMRAPDGHLFPLKRVAEIKPVSGQPQINRDNLKRMVAVTGRISGRDMGSVIRDVKQVMDAPGMLPSGMYYNLGGLYQQQQSAFHGLLAVLAAAVALVFLLLLFLYERFRVAISVMLIPVMSLSAVFVALWASGIELNISAMMGMTMIVGIVTEVAIFYFSEYQVLAENVPHRDALIQAGKNRMRPIAMTTLATILTLMPLALAIGQGSAMQQPLAVAIIAGLVVQFPLVLIVMPVLFDLMQKMKRNGMRR</sequence>
<feature type="transmembrane region" description="Helical" evidence="1">
    <location>
        <begin position="907"/>
        <end position="928"/>
    </location>
</feature>
<dbReference type="Gene3D" id="3.30.70.1320">
    <property type="entry name" value="Multidrug efflux transporter AcrB pore domain like"/>
    <property type="match status" value="1"/>
</dbReference>
<dbReference type="EMBL" id="MLJW01000187">
    <property type="protein sequence ID" value="OIQ94399.1"/>
    <property type="molecule type" value="Genomic_DNA"/>
</dbReference>
<feature type="transmembrane region" description="Helical" evidence="1">
    <location>
        <begin position="524"/>
        <end position="544"/>
    </location>
</feature>
<evidence type="ECO:0000313" key="2">
    <source>
        <dbReference type="EMBL" id="OIQ94399.1"/>
    </source>
</evidence>
<keyword evidence="1" id="KW-1133">Transmembrane helix</keyword>
<feature type="transmembrane region" description="Helical" evidence="1">
    <location>
        <begin position="430"/>
        <end position="451"/>
    </location>
</feature>
<feature type="transmembrane region" description="Helical" evidence="1">
    <location>
        <begin position="881"/>
        <end position="901"/>
    </location>
</feature>
<name>A0A1J5RQZ9_9ZZZZ</name>
<dbReference type="Pfam" id="PF00873">
    <property type="entry name" value="ACR_tran"/>
    <property type="match status" value="1"/>
</dbReference>
<evidence type="ECO:0000256" key="1">
    <source>
        <dbReference type="SAM" id="Phobius"/>
    </source>
</evidence>
<dbReference type="SUPFAM" id="SSF82866">
    <property type="entry name" value="Multidrug efflux transporter AcrB transmembrane domain"/>
    <property type="match status" value="2"/>
</dbReference>
<dbReference type="InterPro" id="IPR027463">
    <property type="entry name" value="AcrB_DN_DC_subdom"/>
</dbReference>
<dbReference type="InterPro" id="IPR001036">
    <property type="entry name" value="Acrflvin-R"/>
</dbReference>
<dbReference type="SUPFAM" id="SSF82714">
    <property type="entry name" value="Multidrug efflux transporter AcrB TolC docking domain, DN and DC subdomains"/>
    <property type="match status" value="2"/>
</dbReference>
<dbReference type="Gene3D" id="3.30.70.1440">
    <property type="entry name" value="Multidrug efflux transporter AcrB pore domain"/>
    <property type="match status" value="1"/>
</dbReference>
<reference evidence="2" key="1">
    <citation type="submission" date="2016-10" db="EMBL/GenBank/DDBJ databases">
        <title>Sequence of Gallionella enrichment culture.</title>
        <authorList>
            <person name="Poehlein A."/>
            <person name="Muehling M."/>
            <person name="Daniel R."/>
        </authorList>
    </citation>
    <scope>NUCLEOTIDE SEQUENCE</scope>
</reference>
<feature type="transmembrane region" description="Helical" evidence="1">
    <location>
        <begin position="457"/>
        <end position="481"/>
    </location>
</feature>
<feature type="transmembrane region" description="Helical" evidence="1">
    <location>
        <begin position="358"/>
        <end position="378"/>
    </location>
</feature>
<dbReference type="GO" id="GO:0005886">
    <property type="term" value="C:plasma membrane"/>
    <property type="evidence" value="ECO:0007669"/>
    <property type="project" value="TreeGrafter"/>
</dbReference>
<dbReference type="Gene3D" id="3.30.70.1430">
    <property type="entry name" value="Multidrug efflux transporter AcrB pore domain"/>
    <property type="match status" value="2"/>
</dbReference>
<feature type="transmembrane region" description="Helical" evidence="1">
    <location>
        <begin position="335"/>
        <end position="351"/>
    </location>
</feature>
<organism evidence="2">
    <name type="scientific">mine drainage metagenome</name>
    <dbReference type="NCBI Taxonomy" id="410659"/>
    <lineage>
        <taxon>unclassified sequences</taxon>
        <taxon>metagenomes</taxon>
        <taxon>ecological metagenomes</taxon>
    </lineage>
</organism>
<feature type="transmembrane region" description="Helical" evidence="1">
    <location>
        <begin position="955"/>
        <end position="973"/>
    </location>
</feature>
<keyword evidence="1" id="KW-0812">Transmembrane</keyword>
<feature type="transmembrane region" description="Helical" evidence="1">
    <location>
        <begin position="384"/>
        <end position="409"/>
    </location>
</feature>
<dbReference type="Gene3D" id="1.20.1640.10">
    <property type="entry name" value="Multidrug efflux transporter AcrB transmembrane domain"/>
    <property type="match status" value="2"/>
</dbReference>
<protein>
    <submittedName>
        <fullName evidence="2">Cobalt-zinc-cadmium resistance protein CzcA</fullName>
    </submittedName>
</protein>
<comment type="caution">
    <text evidence="2">The sequence shown here is derived from an EMBL/GenBank/DDBJ whole genome shotgun (WGS) entry which is preliminary data.</text>
</comment>
<feature type="transmembrane region" description="Helical" evidence="1">
    <location>
        <begin position="851"/>
        <end position="874"/>
    </location>
</feature>
<dbReference type="PRINTS" id="PR00702">
    <property type="entry name" value="ACRIFLAVINRP"/>
</dbReference>
<dbReference type="SUPFAM" id="SSF82693">
    <property type="entry name" value="Multidrug efflux transporter AcrB pore domain, PN1, PN2, PC1 and PC2 subdomains"/>
    <property type="match status" value="3"/>
</dbReference>